<evidence type="ECO:0000313" key="3">
    <source>
        <dbReference type="EMBL" id="TQB77343.1"/>
    </source>
</evidence>
<dbReference type="Proteomes" id="UP000319663">
    <property type="component" value="Unassembled WGS sequence"/>
</dbReference>
<feature type="transmembrane region" description="Helical" evidence="2">
    <location>
        <begin position="41"/>
        <end position="66"/>
    </location>
</feature>
<feature type="region of interest" description="Disordered" evidence="1">
    <location>
        <begin position="165"/>
        <end position="241"/>
    </location>
</feature>
<name>A0A507R6F3_MONPU</name>
<evidence type="ECO:0000256" key="1">
    <source>
        <dbReference type="SAM" id="MobiDB-lite"/>
    </source>
</evidence>
<dbReference type="EMBL" id="VIFY01000002">
    <property type="protein sequence ID" value="TQB77343.1"/>
    <property type="molecule type" value="Genomic_DNA"/>
</dbReference>
<feature type="compositionally biased region" description="Polar residues" evidence="1">
    <location>
        <begin position="174"/>
        <end position="187"/>
    </location>
</feature>
<keyword evidence="2" id="KW-0472">Membrane</keyword>
<reference evidence="3 4" key="1">
    <citation type="submission" date="2019-06" db="EMBL/GenBank/DDBJ databases">
        <title>Wine fermentation using esterase from Monascus purpureus.</title>
        <authorList>
            <person name="Geng C."/>
            <person name="Zhang Y."/>
        </authorList>
    </citation>
    <scope>NUCLEOTIDE SEQUENCE [LARGE SCALE GENOMIC DNA]</scope>
    <source>
        <strain evidence="3">HQ1</strain>
    </source>
</reference>
<keyword evidence="4" id="KW-1185">Reference proteome</keyword>
<proteinExistence type="predicted"/>
<feature type="compositionally biased region" description="Polar residues" evidence="1">
    <location>
        <begin position="195"/>
        <end position="218"/>
    </location>
</feature>
<keyword evidence="2" id="KW-1133">Transmembrane helix</keyword>
<evidence type="ECO:0000313" key="4">
    <source>
        <dbReference type="Proteomes" id="UP000319663"/>
    </source>
</evidence>
<dbReference type="OrthoDB" id="4524805at2759"/>
<feature type="transmembrane region" description="Helical" evidence="2">
    <location>
        <begin position="12"/>
        <end position="29"/>
    </location>
</feature>
<sequence length="384" mass="41766">MTTHPSLFQSPFLISFYLLCVIFTVTVNAESDPVHNSVDRSLLAAQIGAIVGGYVFFVSVLLALLLSVGRCLRRRRINSSDYTSMMKLSKSAGGLDSTVSSPETPRSLIWSWSSFKGSKSRISNVSEVTVDDSVVAADRKRAQEQMAELYAAVMEHDTKRAAGIGDSVDGFKYPSSQPSNPFDTPVSQRGGPFSMHNQKQGMSSPLSLFSPTSRSSVESDGIRPPPQLSAQELSISPPLPSSKYNEEPIPLTLRGCDTPRALPAAPQVQASHGKTKRGPVPAPLNVYTGNNGSTTSTLPFRQVYPPPSAPATKTTILERPTLVAGPRTGIPVPYSPYIPFTPVTPITPSRIVTKKQRKKEDKGVRLKVLNEDDLVKEDSEMWEY</sequence>
<organism evidence="3 4">
    <name type="scientific">Monascus purpureus</name>
    <name type="common">Red mold</name>
    <name type="synonym">Monascus anka</name>
    <dbReference type="NCBI Taxonomy" id="5098"/>
    <lineage>
        <taxon>Eukaryota</taxon>
        <taxon>Fungi</taxon>
        <taxon>Dikarya</taxon>
        <taxon>Ascomycota</taxon>
        <taxon>Pezizomycotina</taxon>
        <taxon>Eurotiomycetes</taxon>
        <taxon>Eurotiomycetidae</taxon>
        <taxon>Eurotiales</taxon>
        <taxon>Aspergillaceae</taxon>
        <taxon>Monascus</taxon>
    </lineage>
</organism>
<dbReference type="AlphaFoldDB" id="A0A507R6F3"/>
<comment type="caution">
    <text evidence="3">The sequence shown here is derived from an EMBL/GenBank/DDBJ whole genome shotgun (WGS) entry which is preliminary data.</text>
</comment>
<protein>
    <submittedName>
        <fullName evidence="3">Uncharacterized protein</fullName>
    </submittedName>
</protein>
<gene>
    <name evidence="3" type="ORF">MPDQ_002980</name>
</gene>
<keyword evidence="2" id="KW-0812">Transmembrane</keyword>
<evidence type="ECO:0000256" key="2">
    <source>
        <dbReference type="SAM" id="Phobius"/>
    </source>
</evidence>
<accession>A0A507R6F3</accession>